<dbReference type="Proteomes" id="UP000003639">
    <property type="component" value="Unassembled WGS sequence"/>
</dbReference>
<evidence type="ECO:0000313" key="1">
    <source>
        <dbReference type="EMBL" id="EDM97952.1"/>
    </source>
</evidence>
<comment type="caution">
    <text evidence="1">The sequence shown here is derived from an EMBL/GenBank/DDBJ whole genome shotgun (WGS) entry which is preliminary data.</text>
</comment>
<dbReference type="STRING" id="411467.BACCAP_04432"/>
<evidence type="ECO:0000313" key="2">
    <source>
        <dbReference type="Proteomes" id="UP000003639"/>
    </source>
</evidence>
<name>A6P1R0_9FIRM</name>
<dbReference type="AlphaFoldDB" id="A6P1R0"/>
<protein>
    <submittedName>
        <fullName evidence="1">Uncharacterized protein</fullName>
    </submittedName>
</protein>
<reference evidence="1 2" key="1">
    <citation type="submission" date="2007-04" db="EMBL/GenBank/DDBJ databases">
        <authorList>
            <person name="Fulton L."/>
            <person name="Clifton S."/>
            <person name="Fulton B."/>
            <person name="Xu J."/>
            <person name="Minx P."/>
            <person name="Pepin K.H."/>
            <person name="Johnson M."/>
            <person name="Thiruvilangam P."/>
            <person name="Bhonagiri V."/>
            <person name="Nash W.E."/>
            <person name="Mardis E.R."/>
            <person name="Wilson R.K."/>
        </authorList>
    </citation>
    <scope>NUCLEOTIDE SEQUENCE [LARGE SCALE GENOMIC DNA]</scope>
    <source>
        <strain evidence="1 2">ATCC 29799</strain>
    </source>
</reference>
<gene>
    <name evidence="1" type="ORF">BACCAP_04432</name>
</gene>
<reference evidence="1 2" key="2">
    <citation type="submission" date="2007-06" db="EMBL/GenBank/DDBJ databases">
        <title>Draft genome sequence of Pseudoflavonifractor capillosus ATCC 29799.</title>
        <authorList>
            <person name="Sudarsanam P."/>
            <person name="Ley R."/>
            <person name="Guruge J."/>
            <person name="Turnbaugh P.J."/>
            <person name="Mahowald M."/>
            <person name="Liep D."/>
            <person name="Gordon J."/>
        </authorList>
    </citation>
    <scope>NUCLEOTIDE SEQUENCE [LARGE SCALE GENOMIC DNA]</scope>
    <source>
        <strain evidence="1 2">ATCC 29799</strain>
    </source>
</reference>
<organism evidence="1 2">
    <name type="scientific">Pseudoflavonifractor capillosus ATCC 29799</name>
    <dbReference type="NCBI Taxonomy" id="411467"/>
    <lineage>
        <taxon>Bacteria</taxon>
        <taxon>Bacillati</taxon>
        <taxon>Bacillota</taxon>
        <taxon>Clostridia</taxon>
        <taxon>Eubacteriales</taxon>
        <taxon>Oscillospiraceae</taxon>
        <taxon>Pseudoflavonifractor</taxon>
    </lineage>
</organism>
<keyword evidence="2" id="KW-1185">Reference proteome</keyword>
<proteinExistence type="predicted"/>
<sequence length="34" mass="3988">MKQARRSAREQTGAFFPVLACRVAFREKEAYNVR</sequence>
<dbReference type="EMBL" id="AAXG02000047">
    <property type="protein sequence ID" value="EDM97952.1"/>
    <property type="molecule type" value="Genomic_DNA"/>
</dbReference>
<accession>A6P1R0</accession>